<sequence>MTTQAPFSIPVGEAQKGESPVYRSVISPDKIVETPDERMKTLYDILHVSAERFGDKPLFGTRPVLGSVEEETQVTRNGEVQTKTWTFPTLGDYTWKSYNEVVKDCGLISSGLLKIGMQPQDRLIIFAATSADWMIMAQSCFQQSITIATAYDTLGEEGLLHALNQTKASVLFTNPDLLKVAIKVIGKAPHLKHIVHNGSAQDSTKAQEDTASSEGDSHPSYHTLDEIRALGKDNLIPAFPPQARGPCMHHGVLLTHANLVGTIGGVQAILGFHVGEKDTLLAYLPLAHVLEFAVETVCIFWGVSLGYGSPRTLSDISVRKCKGDIRALRPTLMAGVPAVWDKIRKGVMDKVSNSNPIVRAIFNAACKAKWACTQAGIPSGWANPIFRSVKDQTGGRLRYVLSGGAPISRESQKLLSTIMCTVLQGYGLTETCGMCTILPPEAFELSRTGAPVPCVEVKLVDCPDAGYTSSDKPHPRGEVWIRGTSVTKGYYQMEKETEEAFTEDGWFKTGDIGSFDDNGLLSIIDRKKNLVKLANGEYIALEKLESVYKSCQAVGNICVCANSYHHSAVALIHPIAKEVLRVAKSQGKGNLQFHEACEDPKVRQQLLKEIVAEAKAGGLKGTELIADCYLCEEEWTAENNLLTAAQKMKRKEVQETFQDQLDEMYKRID</sequence>
<dbReference type="AlphaFoldDB" id="A0A4P9Y847"/>
<gene>
    <name evidence="7" type="ORF">BJ684DRAFT_18411</name>
</gene>
<dbReference type="GO" id="GO:0005783">
    <property type="term" value="C:endoplasmic reticulum"/>
    <property type="evidence" value="ECO:0007669"/>
    <property type="project" value="TreeGrafter"/>
</dbReference>
<dbReference type="Proteomes" id="UP000267251">
    <property type="component" value="Unassembled WGS sequence"/>
</dbReference>
<comment type="similarity">
    <text evidence="1">Belongs to the ATP-dependent AMP-binding enzyme family.</text>
</comment>
<name>A0A4P9Y847_9FUNG</name>
<dbReference type="Gene3D" id="3.40.50.12780">
    <property type="entry name" value="N-terminal domain of ligase-like"/>
    <property type="match status" value="1"/>
</dbReference>
<evidence type="ECO:0000313" key="7">
    <source>
        <dbReference type="EMBL" id="RKP15243.1"/>
    </source>
</evidence>
<dbReference type="PANTHER" id="PTHR43272:SF83">
    <property type="entry name" value="ACYL-COA SYNTHETASE LONG-CHAIN, ISOFORM J"/>
    <property type="match status" value="1"/>
</dbReference>
<evidence type="ECO:0000313" key="8">
    <source>
        <dbReference type="Proteomes" id="UP000267251"/>
    </source>
</evidence>
<evidence type="ECO:0000256" key="1">
    <source>
        <dbReference type="ARBA" id="ARBA00006432"/>
    </source>
</evidence>
<dbReference type="GO" id="GO:0005811">
    <property type="term" value="C:lipid droplet"/>
    <property type="evidence" value="ECO:0007669"/>
    <property type="project" value="TreeGrafter"/>
</dbReference>
<dbReference type="GO" id="GO:0035336">
    <property type="term" value="P:long-chain fatty-acyl-CoA metabolic process"/>
    <property type="evidence" value="ECO:0007669"/>
    <property type="project" value="TreeGrafter"/>
</dbReference>
<feature type="region of interest" description="Disordered" evidence="5">
    <location>
        <begin position="196"/>
        <end position="220"/>
    </location>
</feature>
<organism evidence="7 8">
    <name type="scientific">Piptocephalis cylindrospora</name>
    <dbReference type="NCBI Taxonomy" id="1907219"/>
    <lineage>
        <taxon>Eukaryota</taxon>
        <taxon>Fungi</taxon>
        <taxon>Fungi incertae sedis</taxon>
        <taxon>Zoopagomycota</taxon>
        <taxon>Zoopagomycotina</taxon>
        <taxon>Zoopagomycetes</taxon>
        <taxon>Zoopagales</taxon>
        <taxon>Piptocephalidaceae</taxon>
        <taxon>Piptocephalis</taxon>
    </lineage>
</organism>
<accession>A0A4P9Y847</accession>
<evidence type="ECO:0000256" key="2">
    <source>
        <dbReference type="ARBA" id="ARBA00022598"/>
    </source>
</evidence>
<dbReference type="InterPro" id="IPR042099">
    <property type="entry name" value="ANL_N_sf"/>
</dbReference>
<proteinExistence type="inferred from homology"/>
<dbReference type="InterPro" id="IPR000873">
    <property type="entry name" value="AMP-dep_synth/lig_dom"/>
</dbReference>
<dbReference type="SUPFAM" id="SSF56801">
    <property type="entry name" value="Acetyl-CoA synthetase-like"/>
    <property type="match status" value="1"/>
</dbReference>
<keyword evidence="8" id="KW-1185">Reference proteome</keyword>
<dbReference type="GO" id="GO:0004467">
    <property type="term" value="F:long-chain fatty acid-CoA ligase activity"/>
    <property type="evidence" value="ECO:0007669"/>
    <property type="project" value="TreeGrafter"/>
</dbReference>
<evidence type="ECO:0000256" key="3">
    <source>
        <dbReference type="ARBA" id="ARBA00022741"/>
    </source>
</evidence>
<reference evidence="8" key="1">
    <citation type="journal article" date="2018" name="Nat. Microbiol.">
        <title>Leveraging single-cell genomics to expand the fungal tree of life.</title>
        <authorList>
            <person name="Ahrendt S.R."/>
            <person name="Quandt C.A."/>
            <person name="Ciobanu D."/>
            <person name="Clum A."/>
            <person name="Salamov A."/>
            <person name="Andreopoulos B."/>
            <person name="Cheng J.F."/>
            <person name="Woyke T."/>
            <person name="Pelin A."/>
            <person name="Henrissat B."/>
            <person name="Reynolds N.K."/>
            <person name="Benny G.L."/>
            <person name="Smith M.E."/>
            <person name="James T.Y."/>
            <person name="Grigoriev I.V."/>
        </authorList>
    </citation>
    <scope>NUCLEOTIDE SEQUENCE [LARGE SCALE GENOMIC DNA]</scope>
</reference>
<evidence type="ECO:0000259" key="6">
    <source>
        <dbReference type="Pfam" id="PF00501"/>
    </source>
</evidence>
<feature type="domain" description="AMP-dependent synthetase/ligase" evidence="6">
    <location>
        <begin position="91"/>
        <end position="212"/>
    </location>
</feature>
<dbReference type="PANTHER" id="PTHR43272">
    <property type="entry name" value="LONG-CHAIN-FATTY-ACID--COA LIGASE"/>
    <property type="match status" value="1"/>
</dbReference>
<keyword evidence="3" id="KW-0547">Nucleotide-binding</keyword>
<evidence type="ECO:0000256" key="5">
    <source>
        <dbReference type="SAM" id="MobiDB-lite"/>
    </source>
</evidence>
<keyword evidence="4" id="KW-0067">ATP-binding</keyword>
<dbReference type="GO" id="GO:0005886">
    <property type="term" value="C:plasma membrane"/>
    <property type="evidence" value="ECO:0007669"/>
    <property type="project" value="TreeGrafter"/>
</dbReference>
<keyword evidence="2" id="KW-0436">Ligase</keyword>
<dbReference type="EMBL" id="KZ987746">
    <property type="protein sequence ID" value="RKP15243.1"/>
    <property type="molecule type" value="Genomic_DNA"/>
</dbReference>
<dbReference type="GO" id="GO:0005524">
    <property type="term" value="F:ATP binding"/>
    <property type="evidence" value="ECO:0007669"/>
    <property type="project" value="UniProtKB-KW"/>
</dbReference>
<feature type="compositionally biased region" description="Polar residues" evidence="5">
    <location>
        <begin position="198"/>
        <end position="214"/>
    </location>
</feature>
<feature type="domain" description="AMP-dependent synthetase/ligase" evidence="6">
    <location>
        <begin position="251"/>
        <end position="491"/>
    </location>
</feature>
<evidence type="ECO:0000256" key="4">
    <source>
        <dbReference type="ARBA" id="ARBA00022840"/>
    </source>
</evidence>
<dbReference type="Pfam" id="PF00501">
    <property type="entry name" value="AMP-binding"/>
    <property type="match status" value="2"/>
</dbReference>
<dbReference type="OrthoDB" id="1700726at2759"/>
<protein>
    <recommendedName>
        <fullName evidence="6">AMP-dependent synthetase/ligase domain-containing protein</fullName>
    </recommendedName>
</protein>